<dbReference type="OrthoDB" id="676979at2759"/>
<sequence>MSKIRRYLEDLRHDKGKTCDLSNKKVQKLNSDSLLLPLRILYLGDNNFETIPSDIGKLINLEILVLRDNDLLSLPPEIGDLQRLNELHIQCNRLTVVPPEIGGLDLVGPKQVFRCKLNPWIKPIMEQISKDFTHIFDFLRGATYNRLYRNHMSAPQEIIPKKDKSKKTSLAKN</sequence>
<dbReference type="AlphaFoldDB" id="A0A7I8V6X0"/>
<reference evidence="3 4" key="1">
    <citation type="submission" date="2020-08" db="EMBL/GenBank/DDBJ databases">
        <authorList>
            <person name="Hejnol A."/>
        </authorList>
    </citation>
    <scope>NUCLEOTIDE SEQUENCE [LARGE SCALE GENOMIC DNA]</scope>
</reference>
<dbReference type="InterPro" id="IPR001611">
    <property type="entry name" value="Leu-rich_rpt"/>
</dbReference>
<evidence type="ECO:0000256" key="2">
    <source>
        <dbReference type="ARBA" id="ARBA00022737"/>
    </source>
</evidence>
<organism evidence="3 4">
    <name type="scientific">Dimorphilus gyrociliatus</name>
    <dbReference type="NCBI Taxonomy" id="2664684"/>
    <lineage>
        <taxon>Eukaryota</taxon>
        <taxon>Metazoa</taxon>
        <taxon>Spiralia</taxon>
        <taxon>Lophotrochozoa</taxon>
        <taxon>Annelida</taxon>
        <taxon>Polychaeta</taxon>
        <taxon>Polychaeta incertae sedis</taxon>
        <taxon>Dinophilidae</taxon>
        <taxon>Dimorphilus</taxon>
    </lineage>
</organism>
<dbReference type="EMBL" id="CAJFCJ010000001">
    <property type="protein sequence ID" value="CAD5111019.1"/>
    <property type="molecule type" value="Genomic_DNA"/>
</dbReference>
<dbReference type="SUPFAM" id="SSF52075">
    <property type="entry name" value="Outer arm dynein light chain 1"/>
    <property type="match status" value="1"/>
</dbReference>
<evidence type="ECO:0000256" key="1">
    <source>
        <dbReference type="ARBA" id="ARBA00022614"/>
    </source>
</evidence>
<dbReference type="FunFam" id="3.80.10.10:FF:000034">
    <property type="entry name" value="Ras suppressor protein 1"/>
    <property type="match status" value="1"/>
</dbReference>
<gene>
    <name evidence="3" type="ORF">DGYR_LOCUS368</name>
</gene>
<evidence type="ECO:0000313" key="3">
    <source>
        <dbReference type="EMBL" id="CAD5111019.1"/>
    </source>
</evidence>
<proteinExistence type="predicted"/>
<dbReference type="Proteomes" id="UP000549394">
    <property type="component" value="Unassembled WGS sequence"/>
</dbReference>
<name>A0A7I8V6X0_9ANNE</name>
<dbReference type="PANTHER" id="PTHR48051">
    <property type="match status" value="1"/>
</dbReference>
<dbReference type="Gene3D" id="3.80.10.10">
    <property type="entry name" value="Ribonuclease Inhibitor"/>
    <property type="match status" value="1"/>
</dbReference>
<dbReference type="GO" id="GO:0005737">
    <property type="term" value="C:cytoplasm"/>
    <property type="evidence" value="ECO:0007669"/>
    <property type="project" value="TreeGrafter"/>
</dbReference>
<protein>
    <submittedName>
        <fullName evidence="3">DgyrCDS371</fullName>
    </submittedName>
</protein>
<dbReference type="InterPro" id="IPR003591">
    <property type="entry name" value="Leu-rich_rpt_typical-subtyp"/>
</dbReference>
<keyword evidence="4" id="KW-1185">Reference proteome</keyword>
<keyword evidence="2" id="KW-0677">Repeat</keyword>
<comment type="caution">
    <text evidence="3">The sequence shown here is derived from an EMBL/GenBank/DDBJ whole genome shotgun (WGS) entry which is preliminary data.</text>
</comment>
<dbReference type="PANTHER" id="PTHR48051:SF54">
    <property type="entry name" value="LEUCINE-RICH REPEAT-CONTAINING PROTEIN"/>
    <property type="match status" value="1"/>
</dbReference>
<keyword evidence="1" id="KW-0433">Leucine-rich repeat</keyword>
<dbReference type="SMART" id="SM00369">
    <property type="entry name" value="LRR_TYP"/>
    <property type="match status" value="3"/>
</dbReference>
<dbReference type="Pfam" id="PF00560">
    <property type="entry name" value="LRR_1"/>
    <property type="match status" value="3"/>
</dbReference>
<dbReference type="InterPro" id="IPR032675">
    <property type="entry name" value="LRR_dom_sf"/>
</dbReference>
<evidence type="ECO:0000313" key="4">
    <source>
        <dbReference type="Proteomes" id="UP000549394"/>
    </source>
</evidence>
<dbReference type="InterPro" id="IPR050216">
    <property type="entry name" value="LRR_domain-containing"/>
</dbReference>
<accession>A0A7I8V6X0</accession>